<evidence type="ECO:0000256" key="1">
    <source>
        <dbReference type="ARBA" id="ARBA00023015"/>
    </source>
</evidence>
<evidence type="ECO:0000313" key="5">
    <source>
        <dbReference type="EMBL" id="BCJ39410.1"/>
    </source>
</evidence>
<accession>A0ABM7LJH4</accession>
<keyword evidence="1" id="KW-0805">Transcription regulation</keyword>
<dbReference type="EMBL" id="AP023356">
    <property type="protein sequence ID" value="BCJ39410.1"/>
    <property type="molecule type" value="Genomic_DNA"/>
</dbReference>
<dbReference type="PROSITE" id="PS01124">
    <property type="entry name" value="HTH_ARAC_FAMILY_2"/>
    <property type="match status" value="1"/>
</dbReference>
<dbReference type="InterPro" id="IPR018062">
    <property type="entry name" value="HTH_AraC-typ_CS"/>
</dbReference>
<dbReference type="SUPFAM" id="SSF46689">
    <property type="entry name" value="Homeodomain-like"/>
    <property type="match status" value="2"/>
</dbReference>
<dbReference type="InterPro" id="IPR009057">
    <property type="entry name" value="Homeodomain-like_sf"/>
</dbReference>
<evidence type="ECO:0000259" key="4">
    <source>
        <dbReference type="PROSITE" id="PS01124"/>
    </source>
</evidence>
<dbReference type="Pfam" id="PF14525">
    <property type="entry name" value="AraC_binding_2"/>
    <property type="match status" value="1"/>
</dbReference>
<organism evidence="5 6">
    <name type="scientific">Actinoplanes ianthinogenes</name>
    <dbReference type="NCBI Taxonomy" id="122358"/>
    <lineage>
        <taxon>Bacteria</taxon>
        <taxon>Bacillati</taxon>
        <taxon>Actinomycetota</taxon>
        <taxon>Actinomycetes</taxon>
        <taxon>Micromonosporales</taxon>
        <taxon>Micromonosporaceae</taxon>
        <taxon>Actinoplanes</taxon>
    </lineage>
</organism>
<dbReference type="Pfam" id="PF12833">
    <property type="entry name" value="HTH_18"/>
    <property type="match status" value="1"/>
</dbReference>
<name>A0ABM7LJH4_9ACTN</name>
<sequence>MIVVSDPRRVEVRTRDRDVAVTAVNQVIPHEARVAVTAGHDVDLTFRAVSYGALSALRIRLAGVHYAGSGPIMPTLLAGVVTEGRSIARTPQGELVCGPQDGVVYPEGLPFGADHHHTAQQFLTVPAALAAELAEAPGLRFQFGGPVSEAKRKFWARTVAFLSGELTASDVVHPPLVVEQFLRQAVAAMVTVFPNTTMTAAYVPGPGRAEPAVVRRAVEFMETHADQPLTVTRIATVAGTGPRSLQEAFRRHLGSTPLSHLRRIRLDRAHQELLAGGDTVERIARRWGFADPGRFAGYYRAAYGRTPGRTLRCREVT</sequence>
<dbReference type="Gene3D" id="1.10.10.60">
    <property type="entry name" value="Homeodomain-like"/>
    <property type="match status" value="1"/>
</dbReference>
<dbReference type="Proteomes" id="UP000676967">
    <property type="component" value="Chromosome"/>
</dbReference>
<reference evidence="5 6" key="1">
    <citation type="submission" date="2020-08" db="EMBL/GenBank/DDBJ databases">
        <title>Whole genome shotgun sequence of Actinoplanes ianthinogenes NBRC 13996.</title>
        <authorList>
            <person name="Komaki H."/>
            <person name="Tamura T."/>
        </authorList>
    </citation>
    <scope>NUCLEOTIDE SEQUENCE [LARGE SCALE GENOMIC DNA]</scope>
    <source>
        <strain evidence="5 6">NBRC 13996</strain>
    </source>
</reference>
<protein>
    <recommendedName>
        <fullName evidence="4">HTH araC/xylS-type domain-containing protein</fullName>
    </recommendedName>
</protein>
<evidence type="ECO:0000256" key="3">
    <source>
        <dbReference type="ARBA" id="ARBA00023163"/>
    </source>
</evidence>
<dbReference type="InterPro" id="IPR050204">
    <property type="entry name" value="AraC_XylS_family_regulators"/>
</dbReference>
<keyword evidence="3" id="KW-0804">Transcription</keyword>
<evidence type="ECO:0000256" key="2">
    <source>
        <dbReference type="ARBA" id="ARBA00023125"/>
    </source>
</evidence>
<dbReference type="InterPro" id="IPR035418">
    <property type="entry name" value="AraC-bd_2"/>
</dbReference>
<feature type="domain" description="HTH araC/xylS-type" evidence="4">
    <location>
        <begin position="215"/>
        <end position="313"/>
    </location>
</feature>
<dbReference type="InterPro" id="IPR018060">
    <property type="entry name" value="HTH_AraC"/>
</dbReference>
<dbReference type="SMART" id="SM00342">
    <property type="entry name" value="HTH_ARAC"/>
    <property type="match status" value="1"/>
</dbReference>
<keyword evidence="2" id="KW-0238">DNA-binding</keyword>
<evidence type="ECO:0000313" key="6">
    <source>
        <dbReference type="Proteomes" id="UP000676967"/>
    </source>
</evidence>
<keyword evidence="6" id="KW-1185">Reference proteome</keyword>
<dbReference type="RefSeq" id="WP_189334180.1">
    <property type="nucleotide sequence ID" value="NZ_AP023356.1"/>
</dbReference>
<proteinExistence type="predicted"/>
<gene>
    <name evidence="5" type="ORF">Aiant_00670</name>
</gene>
<dbReference type="PROSITE" id="PS00041">
    <property type="entry name" value="HTH_ARAC_FAMILY_1"/>
    <property type="match status" value="1"/>
</dbReference>
<dbReference type="PANTHER" id="PTHR46796">
    <property type="entry name" value="HTH-TYPE TRANSCRIPTIONAL ACTIVATOR RHAS-RELATED"/>
    <property type="match status" value="1"/>
</dbReference>
<dbReference type="PANTHER" id="PTHR46796:SF12">
    <property type="entry name" value="HTH-TYPE DNA-BINDING TRANSCRIPTIONAL ACTIVATOR EUTR"/>
    <property type="match status" value="1"/>
</dbReference>